<evidence type="ECO:0000256" key="1">
    <source>
        <dbReference type="ARBA" id="ARBA00022473"/>
    </source>
</evidence>
<evidence type="ECO:0000256" key="10">
    <source>
        <dbReference type="PROSITE-ProRule" id="PRU00377"/>
    </source>
</evidence>
<dbReference type="PROSITE" id="PS51257">
    <property type="entry name" value="PROKAR_LIPOPROTEIN"/>
    <property type="match status" value="1"/>
</dbReference>
<dbReference type="GO" id="GO:0007154">
    <property type="term" value="P:cell communication"/>
    <property type="evidence" value="ECO:0007669"/>
    <property type="project" value="InterPro"/>
</dbReference>
<comment type="subcellular location">
    <subcellularLocation>
        <location evidence="11">Membrane</location>
        <topology evidence="11">Single-pass type I membrane protein</topology>
    </subcellularLocation>
</comment>
<name>A0AA85JF84_TRIRE</name>
<dbReference type="PANTHER" id="PTHR24049:SF22">
    <property type="entry name" value="DROSOPHILA CRUMBS HOMOLOG"/>
    <property type="match status" value="1"/>
</dbReference>
<evidence type="ECO:0000256" key="8">
    <source>
        <dbReference type="ARBA" id="ARBA00023180"/>
    </source>
</evidence>
<keyword evidence="4 11" id="KW-0677">Repeat</keyword>
<evidence type="ECO:0000256" key="11">
    <source>
        <dbReference type="RuleBase" id="RU280815"/>
    </source>
</evidence>
<evidence type="ECO:0000256" key="6">
    <source>
        <dbReference type="ARBA" id="ARBA00022843"/>
    </source>
</evidence>
<feature type="disulfide bond" evidence="9">
    <location>
        <begin position="456"/>
        <end position="465"/>
    </location>
</feature>
<sequence length="662" mass="75127">MSKVKQYFIFYPKCLRLTIIMMIILFSSCFLEETVKVALGSMLFEFSISHHNISKLFHMFPCEHSQVNLADHRYNSVYFVGENNEVSLSSKGCITVKVCLLPYTKSWDREEIANCKYQFTNKLQMASKHLNNTITNNISFVYKDIWPESLLLVVQLKNCCTLRTETGISESDSLFFLPLESISASKEIYYRTMKKALYTNASVEASENQTDDLIAYYRILCDDYFYGENCSIFCKEQEGIHGNYKCDQTGRRICEEGWSGDTCTDAVCTFGCQHGRCIKPDYCHCDVGWYGKDCRQCRVYPGCLHGGCEVNKTDSMLVPFTCECEHGWGGMLCDKDLRYCSNNLNLCENNGICVNNEASSGLPYYCVCPPGFNGDHCEMIEYDCRIHGCNGHGECLVSNIESASCYCQPGYYGSLCQFNQTTCDESPCQATGSVCRKWEITDSNLALKHQRFKCICPPGFSGFNCEININECVMKPCKNGGLCKDLINGYQCTCPFGYTGVQCDIKEHECINEQCPQGYTCLTNNTRSLCVPSSSISPAMLDSFENRVDLVTSNAEVQLTYLKLPHFSSGLSSVIYITLGLFIVITLMIIIKCFFKLTLLGRIYRYDREPDVELSCVQNSNDKWKNILSNHSKSTWKSCYINNNLYTEHCINTPPCLRSDYL</sequence>
<feature type="disulfide bond" evidence="9">
    <location>
        <begin position="368"/>
        <end position="377"/>
    </location>
</feature>
<keyword evidence="11 12" id="KW-0472">Membrane</keyword>
<feature type="disulfide bond" evidence="10">
    <location>
        <begin position="234"/>
        <end position="246"/>
    </location>
</feature>
<dbReference type="SMART" id="SM00051">
    <property type="entry name" value="DSL"/>
    <property type="match status" value="1"/>
</dbReference>
<dbReference type="GO" id="GO:0030154">
    <property type="term" value="P:cell differentiation"/>
    <property type="evidence" value="ECO:0007669"/>
    <property type="project" value="UniProtKB-KW"/>
</dbReference>
<dbReference type="PROSITE" id="PS01187">
    <property type="entry name" value="EGF_CA"/>
    <property type="match status" value="1"/>
</dbReference>
<evidence type="ECO:0000256" key="4">
    <source>
        <dbReference type="ARBA" id="ARBA00022737"/>
    </source>
</evidence>
<dbReference type="InterPro" id="IPR051022">
    <property type="entry name" value="Notch_Cell-Fate_Det"/>
</dbReference>
<evidence type="ECO:0000313" key="15">
    <source>
        <dbReference type="Proteomes" id="UP000050795"/>
    </source>
</evidence>
<keyword evidence="1 11" id="KW-0217">Developmental protein</keyword>
<dbReference type="InterPro" id="IPR000742">
    <property type="entry name" value="EGF"/>
</dbReference>
<reference evidence="15" key="1">
    <citation type="submission" date="2022-06" db="EMBL/GenBank/DDBJ databases">
        <authorList>
            <person name="Berger JAMES D."/>
            <person name="Berger JAMES D."/>
        </authorList>
    </citation>
    <scope>NUCLEOTIDE SEQUENCE [LARGE SCALE GENOMIC DNA]</scope>
</reference>
<protein>
    <recommendedName>
        <fullName evidence="11">Delta-like protein</fullName>
    </recommendedName>
</protein>
<keyword evidence="2 9" id="KW-0245">EGF-like domain</keyword>
<dbReference type="InterPro" id="IPR001774">
    <property type="entry name" value="DSL"/>
</dbReference>
<dbReference type="Gene3D" id="2.10.25.140">
    <property type="match status" value="1"/>
</dbReference>
<evidence type="ECO:0000259" key="13">
    <source>
        <dbReference type="PROSITE" id="PS50026"/>
    </source>
</evidence>
<feature type="disulfide bond" evidence="9">
    <location>
        <begin position="494"/>
        <end position="503"/>
    </location>
</feature>
<keyword evidence="11 12" id="KW-1133">Transmembrane helix</keyword>
<dbReference type="InterPro" id="IPR018097">
    <property type="entry name" value="EGF_Ca-bd_CS"/>
</dbReference>
<comment type="caution">
    <text evidence="9">Lacks conserved residue(s) required for the propagation of feature annotation.</text>
</comment>
<comment type="function">
    <text evidence="11">Putative Notch ligand involved in the mediation of Notch signaling.</text>
</comment>
<feature type="transmembrane region" description="Helical" evidence="12">
    <location>
        <begin position="7"/>
        <end position="26"/>
    </location>
</feature>
<evidence type="ECO:0000256" key="2">
    <source>
        <dbReference type="ARBA" id="ARBA00022536"/>
    </source>
</evidence>
<evidence type="ECO:0000256" key="9">
    <source>
        <dbReference type="PROSITE-ProRule" id="PRU00076"/>
    </source>
</evidence>
<dbReference type="SUPFAM" id="SSF57196">
    <property type="entry name" value="EGF/Laminin"/>
    <property type="match status" value="2"/>
</dbReference>
<feature type="domain" description="EGF-like" evidence="13">
    <location>
        <begin position="468"/>
        <end position="504"/>
    </location>
</feature>
<dbReference type="PROSITE" id="PS00010">
    <property type="entry name" value="ASX_HYDROXYL"/>
    <property type="match status" value="1"/>
</dbReference>
<dbReference type="Pfam" id="PF00008">
    <property type="entry name" value="EGF"/>
    <property type="match status" value="2"/>
</dbReference>
<organism evidence="15 16">
    <name type="scientific">Trichobilharzia regenti</name>
    <name type="common">Nasal bird schistosome</name>
    <dbReference type="NCBI Taxonomy" id="157069"/>
    <lineage>
        <taxon>Eukaryota</taxon>
        <taxon>Metazoa</taxon>
        <taxon>Spiralia</taxon>
        <taxon>Lophotrochozoa</taxon>
        <taxon>Platyhelminthes</taxon>
        <taxon>Trematoda</taxon>
        <taxon>Digenea</taxon>
        <taxon>Strigeidida</taxon>
        <taxon>Schistosomatoidea</taxon>
        <taxon>Schistosomatidae</taxon>
        <taxon>Trichobilharzia</taxon>
    </lineage>
</organism>
<evidence type="ECO:0000256" key="3">
    <source>
        <dbReference type="ARBA" id="ARBA00022729"/>
    </source>
</evidence>
<evidence type="ECO:0000256" key="5">
    <source>
        <dbReference type="ARBA" id="ARBA00022782"/>
    </source>
</evidence>
<dbReference type="WBParaSite" id="TREG1_27810.1">
    <property type="protein sequence ID" value="TREG1_27810.1"/>
    <property type="gene ID" value="TREG1_27810"/>
</dbReference>
<dbReference type="PROSITE" id="PS51051">
    <property type="entry name" value="DSL"/>
    <property type="match status" value="1"/>
</dbReference>
<dbReference type="InterPro" id="IPR001881">
    <property type="entry name" value="EGF-like_Ca-bd_dom"/>
</dbReference>
<feature type="disulfide bond" evidence="9">
    <location>
        <begin position="407"/>
        <end position="416"/>
    </location>
</feature>
<evidence type="ECO:0000256" key="12">
    <source>
        <dbReference type="SAM" id="Phobius"/>
    </source>
</evidence>
<dbReference type="CDD" id="cd00054">
    <property type="entry name" value="EGF_CA"/>
    <property type="match status" value="2"/>
</dbReference>
<evidence type="ECO:0000313" key="16">
    <source>
        <dbReference type="WBParaSite" id="TREG1_27810.1"/>
    </source>
</evidence>
<keyword evidence="5" id="KW-0221">Differentiation</keyword>
<dbReference type="GO" id="GO:0005509">
    <property type="term" value="F:calcium ion binding"/>
    <property type="evidence" value="ECO:0007669"/>
    <property type="project" value="InterPro"/>
</dbReference>
<evidence type="ECO:0000259" key="14">
    <source>
        <dbReference type="PROSITE" id="PS51051"/>
    </source>
</evidence>
<dbReference type="Gene3D" id="2.10.25.10">
    <property type="entry name" value="Laminin"/>
    <property type="match status" value="5"/>
</dbReference>
<keyword evidence="8" id="KW-0325">Glycoprotein</keyword>
<dbReference type="AlphaFoldDB" id="A0AA85JF84"/>
<dbReference type="GO" id="GO:0016020">
    <property type="term" value="C:membrane"/>
    <property type="evidence" value="ECO:0007669"/>
    <property type="project" value="UniProtKB-SubCell"/>
</dbReference>
<feature type="transmembrane region" description="Helical" evidence="12">
    <location>
        <begin position="574"/>
        <end position="595"/>
    </location>
</feature>
<keyword evidence="7 9" id="KW-1015">Disulfide bond</keyword>
<evidence type="ECO:0000256" key="7">
    <source>
        <dbReference type="ARBA" id="ARBA00023157"/>
    </source>
</evidence>
<dbReference type="Pfam" id="PF21700">
    <property type="entry name" value="EGF_DL_JAG"/>
    <property type="match status" value="1"/>
</dbReference>
<feature type="disulfide bond" evidence="10">
    <location>
        <begin position="221"/>
        <end position="230"/>
    </location>
</feature>
<keyword evidence="6" id="KW-0832">Ubl conjugation</keyword>
<dbReference type="Proteomes" id="UP000050795">
    <property type="component" value="Unassembled WGS sequence"/>
</dbReference>
<dbReference type="PRINTS" id="PR00010">
    <property type="entry name" value="EGFBLOOD"/>
</dbReference>
<accession>A0AA85JF84</accession>
<keyword evidence="3 11" id="KW-0732">Signal</keyword>
<dbReference type="InterPro" id="IPR000152">
    <property type="entry name" value="EGF-type_Asp/Asn_hydroxyl_site"/>
</dbReference>
<feature type="disulfide bond" evidence="10">
    <location>
        <begin position="254"/>
        <end position="263"/>
    </location>
</feature>
<keyword evidence="11 12" id="KW-0812">Transmembrane</keyword>
<dbReference type="PROSITE" id="PS01186">
    <property type="entry name" value="EGF_2"/>
    <property type="match status" value="5"/>
</dbReference>
<feature type="domain" description="EGF-like" evidence="13">
    <location>
        <begin position="419"/>
        <end position="466"/>
    </location>
</feature>
<reference evidence="16" key="2">
    <citation type="submission" date="2023-11" db="UniProtKB">
        <authorList>
            <consortium name="WormBaseParasite"/>
        </authorList>
    </citation>
    <scope>IDENTIFICATION</scope>
</reference>
<proteinExistence type="predicted"/>
<dbReference type="PANTHER" id="PTHR24049">
    <property type="entry name" value="CRUMBS FAMILY MEMBER"/>
    <property type="match status" value="1"/>
</dbReference>
<keyword evidence="15" id="KW-1185">Reference proteome</keyword>
<dbReference type="PROSITE" id="PS00022">
    <property type="entry name" value="EGF_1"/>
    <property type="match status" value="6"/>
</dbReference>
<dbReference type="PROSITE" id="PS50026">
    <property type="entry name" value="EGF_3"/>
    <property type="match status" value="4"/>
</dbReference>
<feature type="domain" description="EGF-like" evidence="13">
    <location>
        <begin position="336"/>
        <end position="378"/>
    </location>
</feature>
<feature type="domain" description="DSL" evidence="14">
    <location>
        <begin position="219"/>
        <end position="263"/>
    </location>
</feature>
<dbReference type="SMART" id="SM00179">
    <property type="entry name" value="EGF_CA"/>
    <property type="match status" value="2"/>
</dbReference>
<dbReference type="Pfam" id="PF01414">
    <property type="entry name" value="DSL"/>
    <property type="match status" value="1"/>
</dbReference>
<dbReference type="FunFam" id="2.10.25.10:FF:000472">
    <property type="entry name" value="Uncharacterized protein, isoform A"/>
    <property type="match status" value="1"/>
</dbReference>
<feature type="domain" description="EGF-like" evidence="13">
    <location>
        <begin position="380"/>
        <end position="417"/>
    </location>
</feature>
<dbReference type="SMART" id="SM00181">
    <property type="entry name" value="EGF"/>
    <property type="match status" value="6"/>
</dbReference>